<dbReference type="InterPro" id="IPR036291">
    <property type="entry name" value="NAD(P)-bd_dom_sf"/>
</dbReference>
<dbReference type="PANTHER" id="PTHR43818:SF11">
    <property type="entry name" value="BCDNA.GH03377"/>
    <property type="match status" value="1"/>
</dbReference>
<accession>A0ABN6XU34</accession>
<dbReference type="InterPro" id="IPR050463">
    <property type="entry name" value="Gfo/Idh/MocA_oxidrdct_glycsds"/>
</dbReference>
<evidence type="ECO:0000313" key="3">
    <source>
        <dbReference type="EMBL" id="BDZ48522.1"/>
    </source>
</evidence>
<reference evidence="4" key="1">
    <citation type="journal article" date="2019" name="Int. J. Syst. Evol. Microbiol.">
        <title>The Global Catalogue of Microorganisms (GCM) 10K type strain sequencing project: providing services to taxonomists for standard genome sequencing and annotation.</title>
        <authorList>
            <consortium name="The Broad Institute Genomics Platform"/>
            <consortium name="The Broad Institute Genome Sequencing Center for Infectious Disease"/>
            <person name="Wu L."/>
            <person name="Ma J."/>
        </authorList>
    </citation>
    <scope>NUCLEOTIDE SEQUENCE [LARGE SCALE GENOMIC DNA]</scope>
    <source>
        <strain evidence="4">NBRC 108728</strain>
    </source>
</reference>
<name>A0ABN6XU34_9MICO</name>
<evidence type="ECO:0000259" key="2">
    <source>
        <dbReference type="Pfam" id="PF01408"/>
    </source>
</evidence>
<dbReference type="Proteomes" id="UP001321486">
    <property type="component" value="Chromosome"/>
</dbReference>
<protein>
    <submittedName>
        <fullName evidence="3">Oxidoreductase</fullName>
    </submittedName>
</protein>
<keyword evidence="1" id="KW-0560">Oxidoreductase</keyword>
<feature type="domain" description="Gfo/Idh/MocA-like oxidoreductase N-terminal" evidence="2">
    <location>
        <begin position="12"/>
        <end position="126"/>
    </location>
</feature>
<dbReference type="InterPro" id="IPR000683">
    <property type="entry name" value="Gfo/Idh/MocA-like_OxRdtase_N"/>
</dbReference>
<dbReference type="RefSeq" id="WP_286345486.1">
    <property type="nucleotide sequence ID" value="NZ_AP027732.1"/>
</dbReference>
<keyword evidence="4" id="KW-1185">Reference proteome</keyword>
<proteinExistence type="predicted"/>
<dbReference type="EMBL" id="AP027732">
    <property type="protein sequence ID" value="BDZ48522.1"/>
    <property type="molecule type" value="Genomic_DNA"/>
</dbReference>
<dbReference type="PANTHER" id="PTHR43818">
    <property type="entry name" value="BCDNA.GH03377"/>
    <property type="match status" value="1"/>
</dbReference>
<dbReference type="Gene3D" id="3.30.360.10">
    <property type="entry name" value="Dihydrodipicolinate Reductase, domain 2"/>
    <property type="match status" value="1"/>
</dbReference>
<organism evidence="3 4">
    <name type="scientific">Frondihabitans sucicola</name>
    <dbReference type="NCBI Taxonomy" id="1268041"/>
    <lineage>
        <taxon>Bacteria</taxon>
        <taxon>Bacillati</taxon>
        <taxon>Actinomycetota</taxon>
        <taxon>Actinomycetes</taxon>
        <taxon>Micrococcales</taxon>
        <taxon>Microbacteriaceae</taxon>
        <taxon>Frondihabitans</taxon>
    </lineage>
</organism>
<gene>
    <name evidence="3" type="ORF">GCM10025867_07630</name>
</gene>
<dbReference type="SUPFAM" id="SSF55347">
    <property type="entry name" value="Glyceraldehyde-3-phosphate dehydrogenase-like, C-terminal domain"/>
    <property type="match status" value="1"/>
</dbReference>
<dbReference type="SUPFAM" id="SSF51735">
    <property type="entry name" value="NAD(P)-binding Rossmann-fold domains"/>
    <property type="match status" value="1"/>
</dbReference>
<evidence type="ECO:0000313" key="4">
    <source>
        <dbReference type="Proteomes" id="UP001321486"/>
    </source>
</evidence>
<evidence type="ECO:0000256" key="1">
    <source>
        <dbReference type="ARBA" id="ARBA00023002"/>
    </source>
</evidence>
<dbReference type="Pfam" id="PF01408">
    <property type="entry name" value="GFO_IDH_MocA"/>
    <property type="match status" value="1"/>
</dbReference>
<dbReference type="Gene3D" id="3.40.50.720">
    <property type="entry name" value="NAD(P)-binding Rossmann-like Domain"/>
    <property type="match status" value="1"/>
</dbReference>
<sequence>MTSAATAGAGLTVAVVGLGFGQDFVPIYLSHPDVARVVLVEPDAARLREVKERFGVTDSSADIAGVLADPTVDAVHILAPVQFHADMSVAVLEAGKHCACAVPMATSLADIARIIRAREAAGTNYMMMETSVYGREYLTVDRMYRAGEIGDLTLYRGTHIQNLDGFPSYWQGYPPMHYLTHALSPVLAMLGTTVATVQAHGAGRLTSDRQAGEFDNPFPAEVGLFRLTGSDALADITMSFFQTARSYLEGFALYGEHRGIEWPEDNEGDLTQYDMVRPAGGQRGNPITSTSLTPSDFPELLPPELRQFVRPSRVLLPGMPRPVDVASHHSGSHPYLVHEFVDSIVSARSPRVDAIRSAEWTAPGIVAHESALAGGISMPVPTFAPSATTLSS</sequence>